<evidence type="ECO:0000313" key="1">
    <source>
        <dbReference type="EMBL" id="OAG03218.1"/>
    </source>
</evidence>
<evidence type="ECO:0000313" key="2">
    <source>
        <dbReference type="Proteomes" id="UP000077069"/>
    </source>
</evidence>
<accession>A0A177C8W5</accession>
<name>A0A177C8W5_9PLEO</name>
<sequence>MREAVGAATTQRFHVSCHTRCDGAASLTGREGGSARRSGCRYRGHTPKAAFCARQSKPGRQCGCHVLACAARDNGIVASRRCPEGVGLELLAARYLACLPCRWTGRRDGPRGSPHSSAVGTLLNHVPCLDRPGRLTNDLSSAKRFSRMRFWKAVNRAHEWAPKRAACFTRRAQGSSNECARRGLDTGDGRVLSLAGRMTGAVVIRRVRAGSLYVVTANVGARDERLFIDACRRVA</sequence>
<dbReference type="EMBL" id="KV441555">
    <property type="protein sequence ID" value="OAG03218.1"/>
    <property type="molecule type" value="Genomic_DNA"/>
</dbReference>
<reference evidence="1 2" key="1">
    <citation type="submission" date="2016-05" db="EMBL/GenBank/DDBJ databases">
        <title>Comparative analysis of secretome profiles of manganese(II)-oxidizing ascomycete fungi.</title>
        <authorList>
            <consortium name="DOE Joint Genome Institute"/>
            <person name="Zeiner C.A."/>
            <person name="Purvine S.O."/>
            <person name="Zink E.M."/>
            <person name="Wu S."/>
            <person name="Pasa-Tolic L."/>
            <person name="Chaput D.L."/>
            <person name="Haridas S."/>
            <person name="Grigoriev I.V."/>
            <person name="Santelli C.M."/>
            <person name="Hansel C.M."/>
        </authorList>
    </citation>
    <scope>NUCLEOTIDE SEQUENCE [LARGE SCALE GENOMIC DNA]</scope>
    <source>
        <strain evidence="1 2">AP3s5-JAC2a</strain>
    </source>
</reference>
<dbReference type="RefSeq" id="XP_018033583.1">
    <property type="nucleotide sequence ID" value="XM_018184327.1"/>
</dbReference>
<organism evidence="1 2">
    <name type="scientific">Paraphaeosphaeria sporulosa</name>
    <dbReference type="NCBI Taxonomy" id="1460663"/>
    <lineage>
        <taxon>Eukaryota</taxon>
        <taxon>Fungi</taxon>
        <taxon>Dikarya</taxon>
        <taxon>Ascomycota</taxon>
        <taxon>Pezizomycotina</taxon>
        <taxon>Dothideomycetes</taxon>
        <taxon>Pleosporomycetidae</taxon>
        <taxon>Pleosporales</taxon>
        <taxon>Massarineae</taxon>
        <taxon>Didymosphaeriaceae</taxon>
        <taxon>Paraphaeosphaeria</taxon>
    </lineage>
</organism>
<protein>
    <submittedName>
        <fullName evidence="1">Uncharacterized protein</fullName>
    </submittedName>
</protein>
<gene>
    <name evidence="1" type="ORF">CC84DRAFT_1251387</name>
</gene>
<proteinExistence type="predicted"/>
<dbReference type="OrthoDB" id="10463077at2759"/>
<dbReference type="InParanoid" id="A0A177C8W5"/>
<keyword evidence="2" id="KW-1185">Reference proteome</keyword>
<dbReference type="AlphaFoldDB" id="A0A177C8W5"/>
<dbReference type="GeneID" id="28767813"/>
<dbReference type="Proteomes" id="UP000077069">
    <property type="component" value="Unassembled WGS sequence"/>
</dbReference>